<dbReference type="RefSeq" id="XP_001227283.1">
    <property type="nucleotide sequence ID" value="XM_001227282.1"/>
</dbReference>
<dbReference type="Proteomes" id="UP000001056">
    <property type="component" value="Unassembled WGS sequence"/>
</dbReference>
<dbReference type="AlphaFoldDB" id="Q2GRP8"/>
<protein>
    <submittedName>
        <fullName evidence="1">Uncharacterized protein</fullName>
    </submittedName>
</protein>
<gene>
    <name evidence="1" type="ORF">CHGG_09356</name>
</gene>
<dbReference type="EMBL" id="CH408034">
    <property type="protein sequence ID" value="EAQ85342.1"/>
    <property type="molecule type" value="Genomic_DNA"/>
</dbReference>
<dbReference type="InParanoid" id="Q2GRP8"/>
<evidence type="ECO:0000313" key="2">
    <source>
        <dbReference type="Proteomes" id="UP000001056"/>
    </source>
</evidence>
<accession>Q2GRP8</accession>
<dbReference type="VEuPathDB" id="FungiDB:CHGG_09356"/>
<evidence type="ECO:0000313" key="1">
    <source>
        <dbReference type="EMBL" id="EAQ85342.1"/>
    </source>
</evidence>
<dbReference type="HOGENOM" id="CLU_1440892_0_0_1"/>
<dbReference type="OrthoDB" id="408631at2759"/>
<sequence length="188" mass="20444">MRVQGTVSALFQSNITPETALISYLQAIFFRNATTEEVAGLVATYPKNRDTLAGVGASNSTYPEFKRLAAILGNWEFILMSRLLLETFPADVPASSYSAAYGRGASYPGQVPSRHMSPMVGLSVRVAAPCASEMLRIHAHDYPRLSGPAPPPAASCQRRRRHTWLDPRMLVGLDVREGRKDALAAALV</sequence>
<keyword evidence="2" id="KW-1185">Reference proteome</keyword>
<dbReference type="Gene3D" id="3.40.50.1820">
    <property type="entry name" value="alpha/beta hydrolase"/>
    <property type="match status" value="1"/>
</dbReference>
<organism evidence="1 2">
    <name type="scientific">Chaetomium globosum (strain ATCC 6205 / CBS 148.51 / DSM 1962 / NBRC 6347 / NRRL 1970)</name>
    <name type="common">Soil fungus</name>
    <dbReference type="NCBI Taxonomy" id="306901"/>
    <lineage>
        <taxon>Eukaryota</taxon>
        <taxon>Fungi</taxon>
        <taxon>Dikarya</taxon>
        <taxon>Ascomycota</taxon>
        <taxon>Pezizomycotina</taxon>
        <taxon>Sordariomycetes</taxon>
        <taxon>Sordariomycetidae</taxon>
        <taxon>Sordariales</taxon>
        <taxon>Chaetomiaceae</taxon>
        <taxon>Chaetomium</taxon>
    </lineage>
</organism>
<dbReference type="GeneID" id="4395905"/>
<reference evidence="2" key="1">
    <citation type="journal article" date="2015" name="Genome Announc.">
        <title>Draft genome sequence of the cellulolytic fungus Chaetomium globosum.</title>
        <authorList>
            <person name="Cuomo C.A."/>
            <person name="Untereiner W.A."/>
            <person name="Ma L.-J."/>
            <person name="Grabherr M."/>
            <person name="Birren B.W."/>
        </authorList>
    </citation>
    <scope>NUCLEOTIDE SEQUENCE [LARGE SCALE GENOMIC DNA]</scope>
    <source>
        <strain evidence="2">ATCC 6205 / CBS 148.51 / DSM 1962 / NBRC 6347 / NRRL 1970</strain>
    </source>
</reference>
<dbReference type="InterPro" id="IPR029058">
    <property type="entry name" value="AB_hydrolase_fold"/>
</dbReference>
<dbReference type="STRING" id="306901.Q2GRP8"/>
<proteinExistence type="predicted"/>
<name>Q2GRP8_CHAGB</name>